<feature type="region of interest" description="Disordered" evidence="1">
    <location>
        <begin position="1"/>
        <end position="23"/>
    </location>
</feature>
<evidence type="ECO:0008006" key="4">
    <source>
        <dbReference type="Google" id="ProtNLM"/>
    </source>
</evidence>
<feature type="compositionally biased region" description="Acidic residues" evidence="1">
    <location>
        <begin position="43"/>
        <end position="59"/>
    </location>
</feature>
<accession>A0A1D2NN14</accession>
<comment type="caution">
    <text evidence="2">The sequence shown here is derived from an EMBL/GenBank/DDBJ whole genome shotgun (WGS) entry which is preliminary data.</text>
</comment>
<feature type="region of interest" description="Disordered" evidence="1">
    <location>
        <begin position="100"/>
        <end position="188"/>
    </location>
</feature>
<feature type="region of interest" description="Disordered" evidence="1">
    <location>
        <begin position="38"/>
        <end position="74"/>
    </location>
</feature>
<feature type="region of interest" description="Disordered" evidence="1">
    <location>
        <begin position="223"/>
        <end position="254"/>
    </location>
</feature>
<gene>
    <name evidence="2" type="ORF">Ocin01_00024</name>
</gene>
<organism evidence="2 3">
    <name type="scientific">Orchesella cincta</name>
    <name type="common">Springtail</name>
    <name type="synonym">Podura cincta</name>
    <dbReference type="NCBI Taxonomy" id="48709"/>
    <lineage>
        <taxon>Eukaryota</taxon>
        <taxon>Metazoa</taxon>
        <taxon>Ecdysozoa</taxon>
        <taxon>Arthropoda</taxon>
        <taxon>Hexapoda</taxon>
        <taxon>Collembola</taxon>
        <taxon>Entomobryomorpha</taxon>
        <taxon>Entomobryoidea</taxon>
        <taxon>Orchesellidae</taxon>
        <taxon>Orchesellinae</taxon>
        <taxon>Orchesella</taxon>
    </lineage>
</organism>
<dbReference type="EMBL" id="LJIJ01000001">
    <property type="protein sequence ID" value="ODN06627.1"/>
    <property type="molecule type" value="Genomic_DNA"/>
</dbReference>
<dbReference type="Pfam" id="PF06910">
    <property type="entry name" value="MEA1"/>
    <property type="match status" value="1"/>
</dbReference>
<proteinExistence type="predicted"/>
<feature type="compositionally biased region" description="Basic and acidic residues" evidence="1">
    <location>
        <begin position="223"/>
        <end position="242"/>
    </location>
</feature>
<sequence length="254" mass="27961">MSPDPPREDSGDDDSSNRIRRFSGEFMEGMMDDEFFLVPDAPYELDMEQESDYTDSDEDSPSHQNVRSQNGAPTLLVAEQEFSFPGQVQGRGRYRLLIPFPVDSSSTNNSDNAQISNTVEGGDSNNANGTEGANLLTSPSSAEDQISHEPTASSSSHSGQESDATSQIKATEAAESSDEKKREIDMSEEKVETIKEVMKNITLPPQAIPKWASEVDEDAWRRKLHDTIDNKPSRNQGGRDLKQQGAGVMEKAKE</sequence>
<feature type="compositionally biased region" description="Polar residues" evidence="1">
    <location>
        <begin position="103"/>
        <end position="152"/>
    </location>
</feature>
<feature type="compositionally biased region" description="Basic and acidic residues" evidence="1">
    <location>
        <begin position="177"/>
        <end position="188"/>
    </location>
</feature>
<dbReference type="OMA" id="AEDQISH"/>
<evidence type="ECO:0000256" key="1">
    <source>
        <dbReference type="SAM" id="MobiDB-lite"/>
    </source>
</evidence>
<dbReference type="AlphaFoldDB" id="A0A1D2NN14"/>
<name>A0A1D2NN14_ORCCI</name>
<protein>
    <recommendedName>
        <fullName evidence="4">Male-enhanced antigen 1</fullName>
    </recommendedName>
</protein>
<keyword evidence="3" id="KW-1185">Reference proteome</keyword>
<evidence type="ECO:0000313" key="2">
    <source>
        <dbReference type="EMBL" id="ODN06627.1"/>
    </source>
</evidence>
<reference evidence="2 3" key="1">
    <citation type="journal article" date="2016" name="Genome Biol. Evol.">
        <title>Gene Family Evolution Reflects Adaptation to Soil Environmental Stressors in the Genome of the Collembolan Orchesella cincta.</title>
        <authorList>
            <person name="Faddeeva-Vakhrusheva A."/>
            <person name="Derks M.F."/>
            <person name="Anvar S.Y."/>
            <person name="Agamennone V."/>
            <person name="Suring W."/>
            <person name="Smit S."/>
            <person name="van Straalen N.M."/>
            <person name="Roelofs D."/>
        </authorList>
    </citation>
    <scope>NUCLEOTIDE SEQUENCE [LARGE SCALE GENOMIC DNA]</scope>
    <source>
        <tissue evidence="2">Mixed pool</tissue>
    </source>
</reference>
<dbReference type="Proteomes" id="UP000094527">
    <property type="component" value="Unassembled WGS sequence"/>
</dbReference>
<dbReference type="OrthoDB" id="5593200at2759"/>
<evidence type="ECO:0000313" key="3">
    <source>
        <dbReference type="Proteomes" id="UP000094527"/>
    </source>
</evidence>
<feature type="compositionally biased region" description="Polar residues" evidence="1">
    <location>
        <begin position="62"/>
        <end position="72"/>
    </location>
</feature>
<feature type="compositionally biased region" description="Polar residues" evidence="1">
    <location>
        <begin position="159"/>
        <end position="169"/>
    </location>
</feature>